<dbReference type="InterPro" id="IPR011206">
    <property type="entry name" value="Citrate_lyase_beta/mcl1/mcl2"/>
</dbReference>
<organism evidence="6 7">
    <name type="scientific">Sphingobium yanoikuyae</name>
    <name type="common">Sphingomonas yanoikuyae</name>
    <dbReference type="NCBI Taxonomy" id="13690"/>
    <lineage>
        <taxon>Bacteria</taxon>
        <taxon>Pseudomonadati</taxon>
        <taxon>Pseudomonadota</taxon>
        <taxon>Alphaproteobacteria</taxon>
        <taxon>Sphingomonadales</taxon>
        <taxon>Sphingomonadaceae</taxon>
        <taxon>Sphingobium</taxon>
    </lineage>
</organism>
<dbReference type="Proteomes" id="UP000037029">
    <property type="component" value="Chromosome"/>
</dbReference>
<name>A0A0J9D0F8_SPHYA</name>
<evidence type="ECO:0000256" key="3">
    <source>
        <dbReference type="ARBA" id="ARBA00022723"/>
    </source>
</evidence>
<dbReference type="AlphaFoldDB" id="A0A0J9D0F8"/>
<proteinExistence type="inferred from homology"/>
<keyword evidence="4 5" id="KW-0460">Magnesium</keyword>
<evidence type="ECO:0000313" key="7">
    <source>
        <dbReference type="Proteomes" id="UP000037029"/>
    </source>
</evidence>
<sequence length="300" mass="32895">MKAIELGATLYVPAIKDNLLDTAYGANPSVRSIVICLEDAIREDQVEQAEARFAEALTQFAARETPVLVFARPRNIEMLVRLLRLPGIEAIQGFVLPKITTQNLPQWLSVLVHGNHAFMPTIEGEEAFDRTALSRLRDQLLPYADRVTAIRIGGNDILNVLGVRRSNTRTAYDGPLGPVIRDIAGTFLPYGFSVAAPVFEHFSSTDLLRAEVEQDIEHGLLTKTAVHPLQMETIQSLYRPSGAEMAEARAILEKDAPAVFGAHGSMCEPATHSRWAGTIIQRAQIYGTATPVTEAQSRVA</sequence>
<gene>
    <name evidence="6" type="ORF">BV87_16915</name>
</gene>
<evidence type="ECO:0000256" key="4">
    <source>
        <dbReference type="ARBA" id="ARBA00022842"/>
    </source>
</evidence>
<dbReference type="PANTHER" id="PTHR32308:SF10">
    <property type="entry name" value="CITRATE LYASE SUBUNIT BETA"/>
    <property type="match status" value="1"/>
</dbReference>
<dbReference type="PANTHER" id="PTHR32308">
    <property type="entry name" value="LYASE BETA SUBUNIT, PUTATIVE (AFU_ORTHOLOGUE AFUA_4G13030)-RELATED"/>
    <property type="match status" value="1"/>
</dbReference>
<evidence type="ECO:0000313" key="6">
    <source>
        <dbReference type="EMBL" id="ATP19910.1"/>
    </source>
</evidence>
<dbReference type="InterPro" id="IPR015813">
    <property type="entry name" value="Pyrv/PenolPyrv_kinase-like_dom"/>
</dbReference>
<evidence type="ECO:0000256" key="2">
    <source>
        <dbReference type="ARBA" id="ARBA00005568"/>
    </source>
</evidence>
<keyword evidence="3 5" id="KW-0479">Metal-binding</keyword>
<evidence type="ECO:0000256" key="5">
    <source>
        <dbReference type="PIRSR" id="PIRSR015582-2"/>
    </source>
</evidence>
<dbReference type="EMBL" id="CP020925">
    <property type="protein sequence ID" value="ATP19910.1"/>
    <property type="molecule type" value="Genomic_DNA"/>
</dbReference>
<protein>
    <submittedName>
        <fullName evidence="6">Aldolase</fullName>
    </submittedName>
</protein>
<dbReference type="InterPro" id="IPR040442">
    <property type="entry name" value="Pyrv_kinase-like_dom_sf"/>
</dbReference>
<dbReference type="PIRSF" id="PIRSF015582">
    <property type="entry name" value="Cit_lyase_B"/>
    <property type="match status" value="1"/>
</dbReference>
<dbReference type="Gene3D" id="3.20.20.60">
    <property type="entry name" value="Phosphoenolpyruvate-binding domains"/>
    <property type="match status" value="1"/>
</dbReference>
<comment type="similarity">
    <text evidence="2">Belongs to the HpcH/HpaI aldolase family.</text>
</comment>
<dbReference type="GO" id="GO:0000287">
    <property type="term" value="F:magnesium ion binding"/>
    <property type="evidence" value="ECO:0007669"/>
    <property type="project" value="TreeGrafter"/>
</dbReference>
<dbReference type="InterPro" id="IPR039480">
    <property type="entry name" value="C-C_Bond_Lyase-like"/>
</dbReference>
<comment type="cofactor">
    <cofactor evidence="1">
        <name>Mg(2+)</name>
        <dbReference type="ChEBI" id="CHEBI:18420"/>
    </cofactor>
</comment>
<dbReference type="RefSeq" id="WP_048937937.1">
    <property type="nucleotide sequence ID" value="NZ_CP020925.1"/>
</dbReference>
<dbReference type="SUPFAM" id="SSF51621">
    <property type="entry name" value="Phosphoenolpyruvate/pyruvate domain"/>
    <property type="match status" value="1"/>
</dbReference>
<accession>A0A0J9D0F8</accession>
<evidence type="ECO:0000256" key="1">
    <source>
        <dbReference type="ARBA" id="ARBA00001946"/>
    </source>
</evidence>
<dbReference type="GO" id="GO:0006107">
    <property type="term" value="P:oxaloacetate metabolic process"/>
    <property type="evidence" value="ECO:0007669"/>
    <property type="project" value="TreeGrafter"/>
</dbReference>
<reference evidence="6 7" key="1">
    <citation type="submission" date="2017-04" db="EMBL/GenBank/DDBJ databases">
        <title>Characterization, genome and methylation analysis of a phthalic acid esters degrading strain Sphingobium yanoikuyae SHJ.</title>
        <authorList>
            <person name="Feng L."/>
        </authorList>
    </citation>
    <scope>NUCLEOTIDE SEQUENCE [LARGE SCALE GENOMIC DNA]</scope>
    <source>
        <strain evidence="6 7">SHJ</strain>
    </source>
</reference>
<dbReference type="GO" id="GO:0003824">
    <property type="term" value="F:catalytic activity"/>
    <property type="evidence" value="ECO:0007669"/>
    <property type="project" value="InterPro"/>
</dbReference>
<feature type="binding site" evidence="5">
    <location>
        <position position="156"/>
    </location>
    <ligand>
        <name>Mg(2+)</name>
        <dbReference type="ChEBI" id="CHEBI:18420"/>
    </ligand>
</feature>
<dbReference type="Pfam" id="PF15617">
    <property type="entry name" value="C-C_Bond_Lyase"/>
    <property type="match status" value="1"/>
</dbReference>